<dbReference type="InterPro" id="IPR029063">
    <property type="entry name" value="SAM-dependent_MTases_sf"/>
</dbReference>
<feature type="domain" description="Methyltransferase" evidence="3">
    <location>
        <begin position="43"/>
        <end position="135"/>
    </location>
</feature>
<proteinExistence type="predicted"/>
<dbReference type="Gene3D" id="3.40.50.150">
    <property type="entry name" value="Vaccinia Virus protein VP39"/>
    <property type="match status" value="1"/>
</dbReference>
<evidence type="ECO:0000313" key="4">
    <source>
        <dbReference type="EMBL" id="KAA8880597.1"/>
    </source>
</evidence>
<evidence type="ECO:0000313" key="5">
    <source>
        <dbReference type="Proteomes" id="UP000323876"/>
    </source>
</evidence>
<organism evidence="4 5">
    <name type="scientific">Nocardia colli</name>
    <dbReference type="NCBI Taxonomy" id="2545717"/>
    <lineage>
        <taxon>Bacteria</taxon>
        <taxon>Bacillati</taxon>
        <taxon>Actinomycetota</taxon>
        <taxon>Actinomycetes</taxon>
        <taxon>Mycobacteriales</taxon>
        <taxon>Nocardiaceae</taxon>
        <taxon>Nocardia</taxon>
    </lineage>
</organism>
<dbReference type="Pfam" id="PF13649">
    <property type="entry name" value="Methyltransf_25"/>
    <property type="match status" value="1"/>
</dbReference>
<accession>A0A5N0DU21</accession>
<dbReference type="SUPFAM" id="SSF53335">
    <property type="entry name" value="S-adenosyl-L-methionine-dependent methyltransferases"/>
    <property type="match status" value="1"/>
</dbReference>
<keyword evidence="2 4" id="KW-0808">Transferase</keyword>
<dbReference type="CDD" id="cd02440">
    <property type="entry name" value="AdoMet_MTases"/>
    <property type="match status" value="1"/>
</dbReference>
<comment type="caution">
    <text evidence="4">The sequence shown here is derived from an EMBL/GenBank/DDBJ whole genome shotgun (WGS) entry which is preliminary data.</text>
</comment>
<dbReference type="PANTHER" id="PTHR44942:SF4">
    <property type="entry name" value="METHYLTRANSFERASE TYPE 11 DOMAIN-CONTAINING PROTEIN"/>
    <property type="match status" value="1"/>
</dbReference>
<dbReference type="OrthoDB" id="9797252at2"/>
<dbReference type="GO" id="GO:0032259">
    <property type="term" value="P:methylation"/>
    <property type="evidence" value="ECO:0007669"/>
    <property type="project" value="UniProtKB-KW"/>
</dbReference>
<sequence length="277" mass="30509">MPYDPTIYQGAAAHYRHGRPLYSARLEQTLADELGLDSTGRMLDCGCGPGILTVRLAHLFEEAVGLDPDAEMLTEGRRAAEQQGIENIRWVRALAEDLPAAAPGPYRLVTFGQSFHWTDERRVAEVVYDMVEPGGAMALIVHAVSGRPRPPNPGMPPIPHDEIKALVEKYLGSTRRAGQGKSPIRTHRFEDVLAKTRFGTPRVLFVPGIPDLVRDSESVLSGYFSLSSSAPHLFGDRLDDFAREVRDLLAVRAPDGLFWDWPGDTEIVLAGRAKSTE</sequence>
<protein>
    <submittedName>
        <fullName evidence="4">Class I SAM-dependent methyltransferase</fullName>
    </submittedName>
</protein>
<evidence type="ECO:0000259" key="3">
    <source>
        <dbReference type="Pfam" id="PF13649"/>
    </source>
</evidence>
<evidence type="ECO:0000256" key="1">
    <source>
        <dbReference type="ARBA" id="ARBA00022603"/>
    </source>
</evidence>
<dbReference type="Proteomes" id="UP000323876">
    <property type="component" value="Unassembled WGS sequence"/>
</dbReference>
<name>A0A5N0DU21_9NOCA</name>
<dbReference type="InterPro" id="IPR051052">
    <property type="entry name" value="Diverse_substrate_MTase"/>
</dbReference>
<dbReference type="InterPro" id="IPR041698">
    <property type="entry name" value="Methyltransf_25"/>
</dbReference>
<dbReference type="GO" id="GO:0008168">
    <property type="term" value="F:methyltransferase activity"/>
    <property type="evidence" value="ECO:0007669"/>
    <property type="project" value="UniProtKB-KW"/>
</dbReference>
<keyword evidence="5" id="KW-1185">Reference proteome</keyword>
<evidence type="ECO:0000256" key="2">
    <source>
        <dbReference type="ARBA" id="ARBA00022679"/>
    </source>
</evidence>
<dbReference type="AlphaFoldDB" id="A0A5N0DU21"/>
<reference evidence="4 5" key="1">
    <citation type="submission" date="2019-09" db="EMBL/GenBank/DDBJ databases">
        <authorList>
            <person name="Wang X."/>
        </authorList>
    </citation>
    <scope>NUCLEOTIDE SEQUENCE [LARGE SCALE GENOMIC DNA]</scope>
    <source>
        <strain evidence="4 5">CICC 11023</strain>
    </source>
</reference>
<gene>
    <name evidence="4" type="ORF">F3087_40475</name>
</gene>
<keyword evidence="1 4" id="KW-0489">Methyltransferase</keyword>
<dbReference type="EMBL" id="VXLC01000032">
    <property type="protein sequence ID" value="KAA8880597.1"/>
    <property type="molecule type" value="Genomic_DNA"/>
</dbReference>
<dbReference type="PANTHER" id="PTHR44942">
    <property type="entry name" value="METHYLTRANSF_11 DOMAIN-CONTAINING PROTEIN"/>
    <property type="match status" value="1"/>
</dbReference>